<dbReference type="PROSITE" id="PS51186">
    <property type="entry name" value="GNAT"/>
    <property type="match status" value="1"/>
</dbReference>
<dbReference type="InterPro" id="IPR050832">
    <property type="entry name" value="Bact_Acetyltransf"/>
</dbReference>
<evidence type="ECO:0000313" key="4">
    <source>
        <dbReference type="EMBL" id="KJY32730.1"/>
    </source>
</evidence>
<dbReference type="RefSeq" id="WP_045948036.1">
    <property type="nucleotide sequence ID" value="NZ_JZWV01000396.1"/>
</dbReference>
<evidence type="ECO:0000259" key="3">
    <source>
        <dbReference type="PROSITE" id="PS51186"/>
    </source>
</evidence>
<protein>
    <submittedName>
        <fullName evidence="4">Acetyltransferase</fullName>
    </submittedName>
</protein>
<dbReference type="EMBL" id="JZWV01000396">
    <property type="protein sequence ID" value="KJY32730.1"/>
    <property type="molecule type" value="Genomic_DNA"/>
</dbReference>
<reference evidence="4 5" key="1">
    <citation type="submission" date="2015-02" db="EMBL/GenBank/DDBJ databases">
        <authorList>
            <person name="Ju K.-S."/>
            <person name="Doroghazi J.R."/>
            <person name="Metcalf W."/>
        </authorList>
    </citation>
    <scope>NUCLEOTIDE SEQUENCE [LARGE SCALE GENOMIC DNA]</scope>
    <source>
        <strain evidence="4 5">NRRL ISP-5550</strain>
    </source>
</reference>
<evidence type="ECO:0000256" key="1">
    <source>
        <dbReference type="ARBA" id="ARBA00022679"/>
    </source>
</evidence>
<dbReference type="Gene3D" id="3.40.630.30">
    <property type="match status" value="1"/>
</dbReference>
<organism evidence="4 5">
    <name type="scientific">Streptomyces katrae</name>
    <dbReference type="NCBI Taxonomy" id="68223"/>
    <lineage>
        <taxon>Bacteria</taxon>
        <taxon>Bacillati</taxon>
        <taxon>Actinomycetota</taxon>
        <taxon>Actinomycetes</taxon>
        <taxon>Kitasatosporales</taxon>
        <taxon>Streptomycetaceae</taxon>
        <taxon>Streptomyces</taxon>
    </lineage>
</organism>
<dbReference type="STRING" id="68223.GCA_002028425_01509"/>
<keyword evidence="1 4" id="KW-0808">Transferase</keyword>
<dbReference type="AlphaFoldDB" id="A0A0F4JEV4"/>
<keyword evidence="5" id="KW-1185">Reference proteome</keyword>
<comment type="caution">
    <text evidence="4">The sequence shown here is derived from an EMBL/GenBank/DDBJ whole genome shotgun (WGS) entry which is preliminary data.</text>
</comment>
<dbReference type="InterPro" id="IPR016181">
    <property type="entry name" value="Acyl_CoA_acyltransferase"/>
</dbReference>
<evidence type="ECO:0000256" key="2">
    <source>
        <dbReference type="ARBA" id="ARBA00023315"/>
    </source>
</evidence>
<name>A0A0F4JEV4_9ACTN</name>
<gene>
    <name evidence="4" type="ORF">VR44_15335</name>
</gene>
<feature type="domain" description="N-acetyltransferase" evidence="3">
    <location>
        <begin position="2"/>
        <end position="167"/>
    </location>
</feature>
<dbReference type="GO" id="GO:0016747">
    <property type="term" value="F:acyltransferase activity, transferring groups other than amino-acyl groups"/>
    <property type="evidence" value="ECO:0007669"/>
    <property type="project" value="InterPro"/>
</dbReference>
<proteinExistence type="predicted"/>
<dbReference type="Pfam" id="PF00583">
    <property type="entry name" value="Acetyltransf_1"/>
    <property type="match status" value="1"/>
</dbReference>
<sequence>MIEIRDAGAADGDALGEIHAAAWGAAYGPFFTPEFAAAGIADRRTRWHGRAAYGPGTVLLALAGGRPLALSWYRASDARPPGAAEILSFYAHPDGWGTGVSAALMTGTLARLRTDGFTTAHLWTLRDTPRSRRFYAKSGFAETGASRPCDFGDGRPLEQVEYERDCGDDGPRELFA</sequence>
<dbReference type="PANTHER" id="PTHR43877">
    <property type="entry name" value="AMINOALKYLPHOSPHONATE N-ACETYLTRANSFERASE-RELATED-RELATED"/>
    <property type="match status" value="1"/>
</dbReference>
<evidence type="ECO:0000313" key="5">
    <source>
        <dbReference type="Proteomes" id="UP000033551"/>
    </source>
</evidence>
<dbReference type="OrthoDB" id="5243635at2"/>
<dbReference type="Proteomes" id="UP000033551">
    <property type="component" value="Unassembled WGS sequence"/>
</dbReference>
<dbReference type="CDD" id="cd04301">
    <property type="entry name" value="NAT_SF"/>
    <property type="match status" value="1"/>
</dbReference>
<keyword evidence="2" id="KW-0012">Acyltransferase</keyword>
<dbReference type="PATRIC" id="fig|68223.7.peg.7469"/>
<dbReference type="InterPro" id="IPR000182">
    <property type="entry name" value="GNAT_dom"/>
</dbReference>
<accession>A0A0F4JEV4</accession>
<dbReference type="SUPFAM" id="SSF55729">
    <property type="entry name" value="Acyl-CoA N-acyltransferases (Nat)"/>
    <property type="match status" value="1"/>
</dbReference>